<organism evidence="3">
    <name type="scientific">Telonemida sp</name>
    <dbReference type="NCBI Taxonomy" id="2652706"/>
    <lineage>
        <taxon>Eukaryota</taxon>
        <taxon>Eukaryota incertae sedis</taxon>
        <taxon>Telonemia</taxon>
        <taxon>Telonemida</taxon>
    </lineage>
</organism>
<reference evidence="3" key="1">
    <citation type="submission" date="2019-06" db="EMBL/GenBank/DDBJ databases">
        <authorList>
            <person name="Wideman J.G."/>
            <person name="Richards T.A."/>
        </authorList>
    </citation>
    <scope>NUCLEOTIDE SEQUENCE</scope>
</reference>
<evidence type="ECO:0000256" key="1">
    <source>
        <dbReference type="SAM" id="Coils"/>
    </source>
</evidence>
<protein>
    <submittedName>
        <fullName evidence="3">Uncharacterized protein</fullName>
    </submittedName>
</protein>
<feature type="transmembrane region" description="Helical" evidence="2">
    <location>
        <begin position="58"/>
        <end position="77"/>
    </location>
</feature>
<keyword evidence="3" id="KW-0496">Mitochondrion</keyword>
<feature type="coiled-coil region" evidence="1">
    <location>
        <begin position="165"/>
        <end position="206"/>
    </location>
</feature>
<sequence length="207" mass="23706">MADILLENQGQQTQIVVNENKTSLFSASEENFWDSSWNSLTNSLDLFIEVTVGSGNEIYLIFCFWLFTLFSLINVKLLQNLFQKEGVFVENPRLASLFIITDKTALFFFLYASVILVYIFYIDCIVLENLRTVGLVTDWATRTSEMFIAINKSLSLIKQTAVLDNNSLNSQIEALINEIGTLTEKVNFLTEKNEELSKQIEELSRKK</sequence>
<proteinExistence type="predicted"/>
<dbReference type="EMBL" id="MN082145">
    <property type="protein sequence ID" value="QFP99079.1"/>
    <property type="molecule type" value="Genomic_DNA"/>
</dbReference>
<dbReference type="AlphaFoldDB" id="A0A5P8DJW0"/>
<gene>
    <name evidence="3" type="primary">orf207</name>
</gene>
<feature type="transmembrane region" description="Helical" evidence="2">
    <location>
        <begin position="97"/>
        <end position="121"/>
    </location>
</feature>
<geneLocation type="mitochondrion" evidence="3"/>
<evidence type="ECO:0000256" key="2">
    <source>
        <dbReference type="SAM" id="Phobius"/>
    </source>
</evidence>
<keyword evidence="1" id="KW-0175">Coiled coil</keyword>
<keyword evidence="2" id="KW-1133">Transmembrane helix</keyword>
<accession>A0A5P8DJW0</accession>
<name>A0A5P8DJW0_9EUKA</name>
<keyword evidence="2" id="KW-0472">Membrane</keyword>
<evidence type="ECO:0000313" key="3">
    <source>
        <dbReference type="EMBL" id="QFP99079.1"/>
    </source>
</evidence>
<keyword evidence="2" id="KW-0812">Transmembrane</keyword>